<evidence type="ECO:0000256" key="3">
    <source>
        <dbReference type="ARBA" id="ARBA00022519"/>
    </source>
</evidence>
<dbReference type="CDD" id="cd06421">
    <property type="entry name" value="CESA_CelA_like"/>
    <property type="match status" value="1"/>
</dbReference>
<gene>
    <name evidence="14" type="ORF">AWB78_03261</name>
</gene>
<evidence type="ECO:0000256" key="5">
    <source>
        <dbReference type="ARBA" id="ARBA00022679"/>
    </source>
</evidence>
<feature type="transmembrane region" description="Helical" evidence="11">
    <location>
        <begin position="157"/>
        <end position="173"/>
    </location>
</feature>
<dbReference type="NCBIfam" id="TIGR03030">
    <property type="entry name" value="CelA"/>
    <property type="match status" value="1"/>
</dbReference>
<dbReference type="EC" id="2.4.1.12" evidence="11"/>
<evidence type="ECO:0000256" key="4">
    <source>
        <dbReference type="ARBA" id="ARBA00022676"/>
    </source>
</evidence>
<dbReference type="InterPro" id="IPR001173">
    <property type="entry name" value="Glyco_trans_2-like"/>
</dbReference>
<dbReference type="PANTHER" id="PTHR43867">
    <property type="entry name" value="CELLULOSE SYNTHASE CATALYTIC SUBUNIT A [UDP-FORMING]"/>
    <property type="match status" value="1"/>
</dbReference>
<proteinExistence type="predicted"/>
<dbReference type="GO" id="GO:0030244">
    <property type="term" value="P:cellulose biosynthetic process"/>
    <property type="evidence" value="ECO:0007669"/>
    <property type="project" value="UniProtKB-KW"/>
</dbReference>
<keyword evidence="9 11" id="KW-0472">Membrane</keyword>
<keyword evidence="5 11" id="KW-0808">Transferase</keyword>
<dbReference type="SUPFAM" id="SSF141371">
    <property type="entry name" value="PilZ domain-like"/>
    <property type="match status" value="1"/>
</dbReference>
<keyword evidence="15" id="KW-1185">Reference proteome</keyword>
<feature type="transmembrane region" description="Helical" evidence="11">
    <location>
        <begin position="179"/>
        <end position="197"/>
    </location>
</feature>
<dbReference type="InterPro" id="IPR029044">
    <property type="entry name" value="Nucleotide-diphossugar_trans"/>
</dbReference>
<dbReference type="PANTHER" id="PTHR43867:SF2">
    <property type="entry name" value="CELLULOSE SYNTHASE CATALYTIC SUBUNIT A [UDP-FORMING]"/>
    <property type="match status" value="1"/>
</dbReference>
<dbReference type="SUPFAM" id="SSF53448">
    <property type="entry name" value="Nucleotide-diphospho-sugar transferases"/>
    <property type="match status" value="1"/>
</dbReference>
<dbReference type="GO" id="GO:0035438">
    <property type="term" value="F:cyclic-di-GMP binding"/>
    <property type="evidence" value="ECO:0007669"/>
    <property type="project" value="InterPro"/>
</dbReference>
<comment type="pathway">
    <text evidence="11">Glycan metabolism; bacterial cellulose biosynthesis.</text>
</comment>
<dbReference type="PRINTS" id="PR01439">
    <property type="entry name" value="CELLSNTHASEA"/>
</dbReference>
<dbReference type="Proteomes" id="UP000071859">
    <property type="component" value="Unassembled WGS sequence"/>
</dbReference>
<keyword evidence="8 11" id="KW-1133">Transmembrane helix</keyword>
<evidence type="ECO:0000256" key="10">
    <source>
        <dbReference type="ARBA" id="ARBA00048682"/>
    </source>
</evidence>
<evidence type="ECO:0000256" key="6">
    <source>
        <dbReference type="ARBA" id="ARBA00022692"/>
    </source>
</evidence>
<organism evidence="14 15">
    <name type="scientific">Caballeronia calidae</name>
    <dbReference type="NCBI Taxonomy" id="1777139"/>
    <lineage>
        <taxon>Bacteria</taxon>
        <taxon>Pseudomonadati</taxon>
        <taxon>Pseudomonadota</taxon>
        <taxon>Betaproteobacteria</taxon>
        <taxon>Burkholderiales</taxon>
        <taxon>Burkholderiaceae</taxon>
        <taxon>Caballeronia</taxon>
    </lineage>
</organism>
<feature type="transmembrane region" description="Helical" evidence="11">
    <location>
        <begin position="534"/>
        <end position="554"/>
    </location>
</feature>
<evidence type="ECO:0000313" key="15">
    <source>
        <dbReference type="Proteomes" id="UP000071859"/>
    </source>
</evidence>
<dbReference type="Gene3D" id="3.90.550.10">
    <property type="entry name" value="Spore Coat Polysaccharide Biosynthesis Protein SpsA, Chain A"/>
    <property type="match status" value="1"/>
</dbReference>
<dbReference type="NCBIfam" id="NF008558">
    <property type="entry name" value="PRK11498.1"/>
    <property type="match status" value="1"/>
</dbReference>
<evidence type="ECO:0000259" key="12">
    <source>
        <dbReference type="Pfam" id="PF00535"/>
    </source>
</evidence>
<sequence>MTQDNRREPRAERPRLRERAIGWIARGFGLPDERSSLDWCVRLFFKPPRAGRRDIARDLLRAFVLRWAAEWGVIDVHSPLEWLLRAFVQPPRADANARNIPARVHAVLNFVERVLAPAVVTIRWCRRRVAAALDALPWTRWGDSLEVGVQRIGRARLLLPVLVGVGALLWMFVGTSPLAAGGQFVFFAVLTVFALAIRRLPGRMPVLMLAALALLVMARYVWWRTTQTLTFRTPGEAIVGYALFGAEAYTWMILLFGFVQTAWPLERAVSRLPDDPADWPSVDVYIPTYNEPLSVVRPTLFAAQGIDWPADKLRVYLLDDGHRPEFEALAREAGIGYITRDDNQHAKAGNINRALAKTEGEYIAIFDCDHVPTRSFLQATMGTFFADPKCAMVQTPHHFFSPDPFERNLGTFRRVPNEGNLFYGLVQAGNDLWNATFFCGSCAVIKRAPLEEVGGIAVETVTEDAHTALKLHRRGYTTAYLPTVQAAGLATESLASHIKQRTRWARGMAQIFRIDNPFLGRGLGFFQRLCYGNAMLHFFYGIPRLVFLTMPMWYLFFGMYFINAAATTIASFVLPYIVIANVANSRMQGKYRHSFWAEVYESVLAWYIALPTTIAFFSPKHGKFNVTDKGGRIEETYIDWVMSKPYLVLLGVNALAMAVGLYRLAADAGEEGPTILMNVFWTTYNLVMLGAAMSVAREARQVRVTHRIAMRMPAMLVLPDGSTAACTTSDYSTGGLGLIVDAGLSLEPGDTLGVVVSRGERQFHFPVRVTRLAGSHLGVRFDALSLDDERRLVQCTFGRADAWLDWDERTDEDAPLKGLKEVLSMGVEGYVRLFDGVRRALVAKLALDRTP</sequence>
<evidence type="ECO:0000256" key="11">
    <source>
        <dbReference type="RuleBase" id="RU365020"/>
    </source>
</evidence>
<dbReference type="Gene3D" id="2.40.10.220">
    <property type="entry name" value="predicted glycosyltransferase like domains"/>
    <property type="match status" value="1"/>
</dbReference>
<keyword evidence="6 11" id="KW-0812">Transmembrane</keyword>
<keyword evidence="3 11" id="KW-0997">Cell inner membrane</keyword>
<comment type="cofactor">
    <cofactor evidence="11">
        <name>Mg(2+)</name>
        <dbReference type="ChEBI" id="CHEBI:18420"/>
    </cofactor>
</comment>
<feature type="transmembrane region" description="Helical" evidence="11">
    <location>
        <begin position="676"/>
        <end position="696"/>
    </location>
</feature>
<dbReference type="InterPro" id="IPR050321">
    <property type="entry name" value="Glycosyltr_2/OpgH_subfam"/>
</dbReference>
<name>A0A158BZU1_9BURK</name>
<keyword evidence="2 11" id="KW-1003">Cell membrane</keyword>
<dbReference type="OrthoDB" id="9806824at2"/>
<comment type="catalytic activity">
    <reaction evidence="10 11">
        <text>[(1-&gt;4)-beta-D-glucosyl](n) + UDP-alpha-D-glucose = [(1-&gt;4)-beta-D-glucosyl](n+1) + UDP + H(+)</text>
        <dbReference type="Rhea" id="RHEA:19929"/>
        <dbReference type="Rhea" id="RHEA-COMP:10033"/>
        <dbReference type="Rhea" id="RHEA-COMP:10034"/>
        <dbReference type="ChEBI" id="CHEBI:15378"/>
        <dbReference type="ChEBI" id="CHEBI:18246"/>
        <dbReference type="ChEBI" id="CHEBI:58223"/>
        <dbReference type="ChEBI" id="CHEBI:58885"/>
        <dbReference type="EC" id="2.4.1.12"/>
    </reaction>
</comment>
<evidence type="ECO:0000256" key="7">
    <source>
        <dbReference type="ARBA" id="ARBA00022916"/>
    </source>
</evidence>
<dbReference type="GO" id="GO:0016760">
    <property type="term" value="F:cellulose synthase (UDP-forming) activity"/>
    <property type="evidence" value="ECO:0007669"/>
    <property type="project" value="UniProtKB-EC"/>
</dbReference>
<feature type="domain" description="Glycosyltransferase 2-like" evidence="12">
    <location>
        <begin position="284"/>
        <end position="453"/>
    </location>
</feature>
<dbReference type="RefSeq" id="WP_082883318.1">
    <property type="nucleotide sequence ID" value="NZ_FCOX02000015.1"/>
</dbReference>
<comment type="caution">
    <text evidence="14">The sequence shown here is derived from an EMBL/GenBank/DDBJ whole genome shotgun (WGS) entry which is preliminary data.</text>
</comment>
<dbReference type="GO" id="GO:0005886">
    <property type="term" value="C:plasma membrane"/>
    <property type="evidence" value="ECO:0007669"/>
    <property type="project" value="UniProtKB-SubCell"/>
</dbReference>
<evidence type="ECO:0000313" key="14">
    <source>
        <dbReference type="EMBL" id="SAK75146.1"/>
    </source>
</evidence>
<evidence type="ECO:0000256" key="1">
    <source>
        <dbReference type="ARBA" id="ARBA00004429"/>
    </source>
</evidence>
<dbReference type="AlphaFoldDB" id="A0A158BZU1"/>
<dbReference type="InterPro" id="IPR003919">
    <property type="entry name" value="Cell_synth_A"/>
</dbReference>
<evidence type="ECO:0000256" key="2">
    <source>
        <dbReference type="ARBA" id="ARBA00022475"/>
    </source>
</evidence>
<dbReference type="EMBL" id="FCOX02000015">
    <property type="protein sequence ID" value="SAK75146.1"/>
    <property type="molecule type" value="Genomic_DNA"/>
</dbReference>
<keyword evidence="4 11" id="KW-0328">Glycosyltransferase</keyword>
<keyword evidence="11" id="KW-0973">c-di-GMP</keyword>
<accession>A0A158BZU1</accession>
<feature type="transmembrane region" description="Helical" evidence="11">
    <location>
        <begin position="646"/>
        <end position="664"/>
    </location>
</feature>
<keyword evidence="7 11" id="KW-0135">Cellulose biosynthesis</keyword>
<comment type="subcellular location">
    <subcellularLocation>
        <location evidence="1">Cell inner membrane</location>
        <topology evidence="1">Multi-pass membrane protein</topology>
    </subcellularLocation>
</comment>
<comment type="function">
    <text evidence="11">Catalytic subunit of cellulose synthase. It polymerizes uridine 5'-diphosphate glucose to cellulose.</text>
</comment>
<dbReference type="Pfam" id="PF00535">
    <property type="entry name" value="Glycos_transf_2"/>
    <property type="match status" value="1"/>
</dbReference>
<dbReference type="GO" id="GO:0006011">
    <property type="term" value="P:UDP-alpha-D-glucose metabolic process"/>
    <property type="evidence" value="ECO:0007669"/>
    <property type="project" value="InterPro"/>
</dbReference>
<evidence type="ECO:0000259" key="13">
    <source>
        <dbReference type="Pfam" id="PF07238"/>
    </source>
</evidence>
<feature type="transmembrane region" description="Helical" evidence="11">
    <location>
        <begin position="204"/>
        <end position="223"/>
    </location>
</feature>
<dbReference type="Pfam" id="PF07238">
    <property type="entry name" value="PilZ"/>
    <property type="match status" value="1"/>
</dbReference>
<feature type="transmembrane region" description="Helical" evidence="11">
    <location>
        <begin position="560"/>
        <end position="583"/>
    </location>
</feature>
<reference evidence="14" key="1">
    <citation type="submission" date="2016-01" db="EMBL/GenBank/DDBJ databases">
        <authorList>
            <person name="Peeters C."/>
        </authorList>
    </citation>
    <scope>NUCLEOTIDE SEQUENCE</scope>
    <source>
        <strain evidence="14">LMG 29321</strain>
    </source>
</reference>
<evidence type="ECO:0000256" key="8">
    <source>
        <dbReference type="ARBA" id="ARBA00022989"/>
    </source>
</evidence>
<dbReference type="InterPro" id="IPR009875">
    <property type="entry name" value="PilZ_domain"/>
</dbReference>
<feature type="transmembrane region" description="Helical" evidence="11">
    <location>
        <begin position="238"/>
        <end position="259"/>
    </location>
</feature>
<dbReference type="UniPathway" id="UPA00694"/>
<protein>
    <recommendedName>
        <fullName evidence="11">Cellulose synthase catalytic subunit [UDP-forming]</fullName>
        <ecNumber evidence="11">2.4.1.12</ecNumber>
    </recommendedName>
</protein>
<evidence type="ECO:0000256" key="9">
    <source>
        <dbReference type="ARBA" id="ARBA00023136"/>
    </source>
</evidence>
<feature type="domain" description="PilZ" evidence="13">
    <location>
        <begin position="701"/>
        <end position="798"/>
    </location>
</feature>